<dbReference type="InterPro" id="IPR021715">
    <property type="entry name" value="Slu7_dom"/>
</dbReference>
<dbReference type="FunCoup" id="A0A1Z5KPE0">
    <property type="interactions" value="876"/>
</dbReference>
<reference evidence="11 12" key="1">
    <citation type="journal article" date="2015" name="Plant Cell">
        <title>Oil accumulation by the oleaginous diatom Fistulifera solaris as revealed by the genome and transcriptome.</title>
        <authorList>
            <person name="Tanaka T."/>
            <person name="Maeda Y."/>
            <person name="Veluchamy A."/>
            <person name="Tanaka M."/>
            <person name="Abida H."/>
            <person name="Marechal E."/>
            <person name="Bowler C."/>
            <person name="Muto M."/>
            <person name="Sunaga Y."/>
            <person name="Tanaka M."/>
            <person name="Yoshino T."/>
            <person name="Taniguchi T."/>
            <person name="Fukuda Y."/>
            <person name="Nemoto M."/>
            <person name="Matsumoto M."/>
            <person name="Wong P.S."/>
            <person name="Aburatani S."/>
            <person name="Fujibuchi W."/>
        </authorList>
    </citation>
    <scope>NUCLEOTIDE SEQUENCE [LARGE SCALE GENOMIC DNA]</scope>
    <source>
        <strain evidence="11 12">JPCC DA0580</strain>
    </source>
</reference>
<dbReference type="PANTHER" id="PTHR12942:SF2">
    <property type="entry name" value="PRE-MRNA-SPLICING FACTOR SLU7"/>
    <property type="match status" value="1"/>
</dbReference>
<keyword evidence="5 7" id="KW-0508">mRNA splicing</keyword>
<dbReference type="Proteomes" id="UP000198406">
    <property type="component" value="Unassembled WGS sequence"/>
</dbReference>
<feature type="region of interest" description="Disordered" evidence="9">
    <location>
        <begin position="584"/>
        <end position="604"/>
    </location>
</feature>
<comment type="similarity">
    <text evidence="2 7">Belongs to the SLU7 family.</text>
</comment>
<dbReference type="EMBL" id="BDSP01000259">
    <property type="protein sequence ID" value="GAX27808.1"/>
    <property type="molecule type" value="Genomic_DNA"/>
</dbReference>
<evidence type="ECO:0000256" key="2">
    <source>
        <dbReference type="ARBA" id="ARBA00007203"/>
    </source>
</evidence>
<evidence type="ECO:0000256" key="5">
    <source>
        <dbReference type="ARBA" id="ARBA00023187"/>
    </source>
</evidence>
<comment type="subunit">
    <text evidence="7">Associated with the spliceosome.</text>
</comment>
<dbReference type="Pfam" id="PF11708">
    <property type="entry name" value="Slu7"/>
    <property type="match status" value="1"/>
</dbReference>
<feature type="compositionally biased region" description="Basic and acidic residues" evidence="9">
    <location>
        <begin position="202"/>
        <end position="217"/>
    </location>
</feature>
<evidence type="ECO:0000256" key="8">
    <source>
        <dbReference type="SAM" id="Coils"/>
    </source>
</evidence>
<dbReference type="GO" id="GO:0030628">
    <property type="term" value="F:pre-mRNA 3'-splice site binding"/>
    <property type="evidence" value="ECO:0007669"/>
    <property type="project" value="UniProtKB-UniRule"/>
</dbReference>
<dbReference type="InParanoid" id="A0A1Z5KPE0"/>
<name>A0A1Z5KPE0_FISSO</name>
<feature type="region of interest" description="Disordered" evidence="9">
    <location>
        <begin position="143"/>
        <end position="164"/>
    </location>
</feature>
<keyword evidence="3 7" id="KW-0507">mRNA processing</keyword>
<comment type="function">
    <text evidence="7">Involved in pre-mRNA splicing.</text>
</comment>
<keyword evidence="4 7" id="KW-0747">Spliceosome</keyword>
<gene>
    <name evidence="11" type="ORF">FisN_13Hh085</name>
</gene>
<keyword evidence="8" id="KW-0175">Coiled coil</keyword>
<evidence type="ECO:0000256" key="3">
    <source>
        <dbReference type="ARBA" id="ARBA00022664"/>
    </source>
</evidence>
<feature type="compositionally biased region" description="Polar residues" evidence="9">
    <location>
        <begin position="1"/>
        <end position="18"/>
    </location>
</feature>
<dbReference type="AlphaFoldDB" id="A0A1Z5KPE0"/>
<accession>A0A1Z5KPE0</accession>
<evidence type="ECO:0000256" key="4">
    <source>
        <dbReference type="ARBA" id="ARBA00022728"/>
    </source>
</evidence>
<protein>
    <recommendedName>
        <fullName evidence="7">Pre-mRNA-splicing factor SLU7</fullName>
    </recommendedName>
</protein>
<dbReference type="GO" id="GO:0005681">
    <property type="term" value="C:spliceosomal complex"/>
    <property type="evidence" value="ECO:0007669"/>
    <property type="project" value="UniProtKB-UniRule"/>
</dbReference>
<evidence type="ECO:0000256" key="9">
    <source>
        <dbReference type="SAM" id="MobiDB-lite"/>
    </source>
</evidence>
<evidence type="ECO:0000256" key="1">
    <source>
        <dbReference type="ARBA" id="ARBA00004123"/>
    </source>
</evidence>
<keyword evidence="6 7" id="KW-0539">Nucleus</keyword>
<dbReference type="GO" id="GO:0000398">
    <property type="term" value="P:mRNA splicing, via spliceosome"/>
    <property type="evidence" value="ECO:0007669"/>
    <property type="project" value="UniProtKB-UniRule"/>
</dbReference>
<dbReference type="OrthoDB" id="249612at2759"/>
<feature type="compositionally biased region" description="Acidic residues" evidence="9">
    <location>
        <begin position="218"/>
        <end position="236"/>
    </location>
</feature>
<evidence type="ECO:0000313" key="12">
    <source>
        <dbReference type="Proteomes" id="UP000198406"/>
    </source>
</evidence>
<organism evidence="11 12">
    <name type="scientific">Fistulifera solaris</name>
    <name type="common">Oleaginous diatom</name>
    <dbReference type="NCBI Taxonomy" id="1519565"/>
    <lineage>
        <taxon>Eukaryota</taxon>
        <taxon>Sar</taxon>
        <taxon>Stramenopiles</taxon>
        <taxon>Ochrophyta</taxon>
        <taxon>Bacillariophyta</taxon>
        <taxon>Bacillariophyceae</taxon>
        <taxon>Bacillariophycidae</taxon>
        <taxon>Naviculales</taxon>
        <taxon>Naviculaceae</taxon>
        <taxon>Fistulifera</taxon>
    </lineage>
</organism>
<keyword evidence="12" id="KW-1185">Reference proteome</keyword>
<comment type="caution">
    <text evidence="11">The sequence shown here is derived from an EMBL/GenBank/DDBJ whole genome shotgun (WGS) entry which is preliminary data.</text>
</comment>
<evidence type="ECO:0000313" key="11">
    <source>
        <dbReference type="EMBL" id="GAX27808.1"/>
    </source>
</evidence>
<proteinExistence type="inferred from homology"/>
<evidence type="ECO:0000256" key="7">
    <source>
        <dbReference type="RuleBase" id="RU367071"/>
    </source>
</evidence>
<sequence>MASSNAGILEKQLQQARQAGTAAPAVDRKTGQMINPHNPEFLTKKPWYLSAEAQESSAPTLEHQQQLVEKSELTLTQAEELLEQQRQKERSSRDFRKGDWVEALKKNKLPYRICKIVHVNKKRGEYDLEYEDGSIEKSVKLKKGAERPRIRHTKAGNRSLDTSAMETFDSKRDQYHGYDAQRHNEVVTAKFEKREELRRQLREQAQDEKKETKKTDSDFDDSDIESDNEDDDDDDEFAQRDEDAKVLTTRLARQGGVGGAQMKVTARNLRIREDTAKYLRNLDLNSAYYDPKSRSMRDNPNPEIPAQVSEYAGDNFARVSGDAVGLAETQLFAWDAAEKGVSELHPQANPSQAELLKNQFKSKAANLKLEQKKAVLDKYGGSEYLDGTDGLGAVQEDKKPAAEDRKLRFGVTTKPVEYGPDGRPVGEKKVKRVAIPCKYEEDIFINGHTTVWGSYFHKGAFQWGYKDDHSLMKNSYCTGENGRIANDEANEQRYGTGIAGTAELAQARGMLKSMPRTDRTSSTQQKSKLYGEADLHATLDQKKLKEALLRSQTDEIKDDRKRKYNSMNAEVEISEEDMEAYRLRKEQKNDPMANIGTDELLDYR</sequence>
<comment type="subcellular location">
    <subcellularLocation>
        <location evidence="1 7">Nucleus</location>
    </subcellularLocation>
</comment>
<dbReference type="Gene3D" id="2.30.30.140">
    <property type="match status" value="1"/>
</dbReference>
<feature type="region of interest" description="Disordered" evidence="9">
    <location>
        <begin position="1"/>
        <end position="39"/>
    </location>
</feature>
<dbReference type="PANTHER" id="PTHR12942">
    <property type="entry name" value="STEP II SPLICING FACTOR SLU7"/>
    <property type="match status" value="1"/>
</dbReference>
<feature type="region of interest" description="Disordered" evidence="9">
    <location>
        <begin position="202"/>
        <end position="239"/>
    </location>
</feature>
<feature type="domain" description="Pre-mRNA-splicing factor SLU7" evidence="10">
    <location>
        <begin position="167"/>
        <end position="454"/>
    </location>
</feature>
<evidence type="ECO:0000256" key="6">
    <source>
        <dbReference type="ARBA" id="ARBA00023242"/>
    </source>
</evidence>
<evidence type="ECO:0000259" key="10">
    <source>
        <dbReference type="Pfam" id="PF11708"/>
    </source>
</evidence>
<dbReference type="InterPro" id="IPR039974">
    <property type="entry name" value="Splicing_factor_SLU7"/>
</dbReference>
<feature type="coiled-coil region" evidence="8">
    <location>
        <begin position="61"/>
        <end position="88"/>
    </location>
</feature>